<feature type="transmembrane region" description="Helical" evidence="1">
    <location>
        <begin position="194"/>
        <end position="214"/>
    </location>
</feature>
<dbReference type="AlphaFoldDB" id="A0A1G6H1B7"/>
<keyword evidence="3" id="KW-1185">Reference proteome</keyword>
<reference evidence="3" key="1">
    <citation type="submission" date="2016-09" db="EMBL/GenBank/DDBJ databases">
        <authorList>
            <person name="Varghese N."/>
            <person name="Submissions S."/>
        </authorList>
    </citation>
    <scope>NUCLEOTIDE SEQUENCE [LARGE SCALE GENOMIC DNA]</scope>
    <source>
        <strain evidence="3">ANC 4422</strain>
    </source>
</reference>
<proteinExistence type="predicted"/>
<keyword evidence="1" id="KW-0472">Membrane</keyword>
<evidence type="ECO:0000313" key="3">
    <source>
        <dbReference type="Proteomes" id="UP000242501"/>
    </source>
</evidence>
<evidence type="ECO:0000313" key="2">
    <source>
        <dbReference type="EMBL" id="SDB88062.1"/>
    </source>
</evidence>
<keyword evidence="1" id="KW-0812">Transmembrane</keyword>
<dbReference type="STRING" id="1219383.SAMN05421733_103157"/>
<accession>A0A1G6H1B7</accession>
<evidence type="ECO:0000256" key="1">
    <source>
        <dbReference type="SAM" id="Phobius"/>
    </source>
</evidence>
<organism evidence="2 3">
    <name type="scientific">Acinetobacter boissieri</name>
    <dbReference type="NCBI Taxonomy" id="1219383"/>
    <lineage>
        <taxon>Bacteria</taxon>
        <taxon>Pseudomonadati</taxon>
        <taxon>Pseudomonadota</taxon>
        <taxon>Gammaproteobacteria</taxon>
        <taxon>Moraxellales</taxon>
        <taxon>Moraxellaceae</taxon>
        <taxon>Acinetobacter</taxon>
    </lineage>
</organism>
<dbReference type="RefSeq" id="WP_092747119.1">
    <property type="nucleotide sequence ID" value="NZ_FMYL01000003.1"/>
</dbReference>
<protein>
    <submittedName>
        <fullName evidence="2">Uncharacterized protein</fullName>
    </submittedName>
</protein>
<name>A0A1G6H1B7_9GAMM</name>
<gene>
    <name evidence="2" type="ORF">SAMN05421733_103157</name>
</gene>
<keyword evidence="1" id="KW-1133">Transmembrane helix</keyword>
<sequence>MNTPTEEKKLLSFLLEALMIGLETFYSFVFKHDNVIQQQAVPFVNNNIALKVNCYIPYFNFYVSFSKKGLLFNLNTPEQKTILEVSSTIFGYVQALALGNKKSIYGIKIYSEDATTKDQLRDFLLSLSLPHLGSDWKKWLFTPNHRKDTTSAPLRTSALLEKIDEQRAKINHLYVENKQLKNRVRHIKSSQKRINIIFFIITLSLIIALIYSHIH</sequence>
<feature type="transmembrane region" description="Helical" evidence="1">
    <location>
        <begin position="12"/>
        <end position="30"/>
    </location>
</feature>
<dbReference type="Proteomes" id="UP000242501">
    <property type="component" value="Unassembled WGS sequence"/>
</dbReference>
<dbReference type="OrthoDB" id="6705724at2"/>
<dbReference type="EMBL" id="FMYL01000003">
    <property type="protein sequence ID" value="SDB88062.1"/>
    <property type="molecule type" value="Genomic_DNA"/>
</dbReference>